<dbReference type="InterPro" id="IPR002881">
    <property type="entry name" value="DUF58"/>
</dbReference>
<keyword evidence="4" id="KW-1185">Reference proteome</keyword>
<dbReference type="Proteomes" id="UP000000752">
    <property type="component" value="Chromosome"/>
</dbReference>
<dbReference type="EnsemblBacteria" id="BAA29405">
    <property type="protein sequence ID" value="BAA29405"/>
    <property type="gene ID" value="BAA29405"/>
</dbReference>
<dbReference type="PANTHER" id="PTHR34351">
    <property type="entry name" value="SLR1927 PROTEIN-RELATED"/>
    <property type="match status" value="1"/>
</dbReference>
<accession>O58069</accession>
<dbReference type="AlphaFoldDB" id="O58069"/>
<evidence type="ECO:0000313" key="3">
    <source>
        <dbReference type="EMBL" id="BAA29405.1"/>
    </source>
</evidence>
<dbReference type="EMBL" id="BA000001">
    <property type="protein sequence ID" value="BAA29405.1"/>
    <property type="molecule type" value="Genomic_DNA"/>
</dbReference>
<dbReference type="STRING" id="70601.gene:9377250"/>
<dbReference type="PIR" id="H71139">
    <property type="entry name" value="H71139"/>
</dbReference>
<keyword evidence="1" id="KW-0472">Membrane</keyword>
<gene>
    <name evidence="3" type="ordered locus">PH0331</name>
</gene>
<dbReference type="eggNOG" id="arCOG02742">
    <property type="taxonomic scope" value="Archaea"/>
</dbReference>
<feature type="domain" description="DUF58" evidence="2">
    <location>
        <begin position="194"/>
        <end position="355"/>
    </location>
</feature>
<name>O58069_PYRHO</name>
<dbReference type="RefSeq" id="WP_010884424.1">
    <property type="nucleotide sequence ID" value="NC_000961.1"/>
</dbReference>
<evidence type="ECO:0000259" key="2">
    <source>
        <dbReference type="Pfam" id="PF01882"/>
    </source>
</evidence>
<dbReference type="KEGG" id="pho:PH0331"/>
<organism evidence="3 4">
    <name type="scientific">Pyrococcus horikoshii (strain ATCC 700860 / DSM 12428 / JCM 9974 / NBRC 100139 / OT-3)</name>
    <dbReference type="NCBI Taxonomy" id="70601"/>
    <lineage>
        <taxon>Archaea</taxon>
        <taxon>Methanobacteriati</taxon>
        <taxon>Methanobacteriota</taxon>
        <taxon>Thermococci</taxon>
        <taxon>Thermococcales</taxon>
        <taxon>Thermococcaceae</taxon>
        <taxon>Pyrococcus</taxon>
    </lineage>
</organism>
<dbReference type="Pfam" id="PF01882">
    <property type="entry name" value="DUF58"/>
    <property type="match status" value="1"/>
</dbReference>
<proteinExistence type="predicted"/>
<evidence type="ECO:0000256" key="1">
    <source>
        <dbReference type="SAM" id="Phobius"/>
    </source>
</evidence>
<protein>
    <recommendedName>
        <fullName evidence="2">DUF58 domain-containing protein</fullName>
    </recommendedName>
</protein>
<keyword evidence="1" id="KW-0812">Transmembrane</keyword>
<dbReference type="GeneID" id="1444211"/>
<sequence length="406" mass="45912">MEDMKGASFFVTLFLWFIVMSLIFGVPGKLAVFPLLLLIMGLLFDAPGDFEVEREIEKAQTFVGNEIEVLVRVRVGRGIGLVMVRENIPKAFMTSSGSNVGYFFTYPGRRSFQLSYKLLPLKRGVYEIPKTEIISLHFLRIHPMKWGLYGGVNEIVVLPKIGITRWVRSWRALESQRSQISKSLSGVTTLEFKEIREYKPGDPFKVINWKATARTGKLLVNEYEKEGQDTIILFLDARMGEEVGSIVENPLEYGIELAYALSIYLLGRGSNVGLYIIGQGKMVTPSSSLSHRDTILKALIASEYRKEETFEEAFKKSAILLRKFNPKVVIITNVIPEVVEEIKKIGKNRNTLIVDVSVYCKLSEDICPLINLKKLALYRKLGARVIPWDVSKYSTMEIIGKIVGVL</sequence>
<reference evidence="3 4" key="1">
    <citation type="journal article" date="1998" name="DNA Res.">
        <title>Complete sequence and gene organization of the genome of a hyper-thermophilic archaebacterium, Pyrococcus horikoshii OT3.</title>
        <authorList>
            <person name="Kawarabayasi Y."/>
            <person name="Sawada M."/>
            <person name="Horikawa H."/>
            <person name="Haikawa Y."/>
            <person name="Hino Y."/>
            <person name="Yamamoto S."/>
            <person name="Sekine M."/>
            <person name="Baba S."/>
            <person name="Kosugi H."/>
            <person name="Hosoyama A."/>
            <person name="Nagai Y."/>
            <person name="Sakai M."/>
            <person name="Ogura K."/>
            <person name="Otuka R."/>
            <person name="Nakazawa H."/>
            <person name="Takamiya M."/>
            <person name="Ohfuku Y."/>
            <person name="Funahashi T."/>
            <person name="Tanaka T."/>
            <person name="Kudoh Y."/>
            <person name="Yamazaki J."/>
            <person name="Kushida N."/>
            <person name="Oguchi A."/>
            <person name="Aoki K."/>
            <person name="Nakamura Y."/>
            <person name="Robb T.F."/>
            <person name="Horikoshi K."/>
            <person name="Masuchi Y."/>
            <person name="Shizuya H."/>
            <person name="Kikuchi H."/>
        </authorList>
    </citation>
    <scope>NUCLEOTIDE SEQUENCE [LARGE SCALE GENOMIC DNA]</scope>
    <source>
        <strain evidence="4">ATCC 700860 / DSM 12428 / JCM 9974 / NBRC 100139 / OT-3</strain>
    </source>
</reference>
<feature type="transmembrane region" description="Helical" evidence="1">
    <location>
        <begin position="7"/>
        <end position="24"/>
    </location>
</feature>
<evidence type="ECO:0000313" key="4">
    <source>
        <dbReference type="Proteomes" id="UP000000752"/>
    </source>
</evidence>
<keyword evidence="1" id="KW-1133">Transmembrane helix</keyword>